<reference evidence="2" key="1">
    <citation type="submission" date="2001-10" db="EMBL/GenBank/DDBJ databases">
        <title>Oryza sativa nipponbare(GA3) genomic DNA, chromosome 7, PAC clone:P0407H12.</title>
        <authorList>
            <person name="Sasaki T."/>
            <person name="Matsumoto T."/>
            <person name="Yamamoto K."/>
        </authorList>
    </citation>
    <scope>NUCLEOTIDE SEQUENCE</scope>
</reference>
<feature type="domain" description="PPC" evidence="1">
    <location>
        <begin position="25"/>
        <end position="167"/>
    </location>
</feature>
<dbReference type="FunFam" id="3.30.1330.80:FF:000014">
    <property type="entry name" value="AT-hook motif nuclear-localized protein"/>
    <property type="match status" value="1"/>
</dbReference>
<evidence type="ECO:0000313" key="3">
    <source>
        <dbReference type="EMBL" id="BAC21527.1"/>
    </source>
</evidence>
<dbReference type="Proteomes" id="UP000000763">
    <property type="component" value="Chromosome 7"/>
</dbReference>
<sequence>MQGGVLGVEKATVTAVAAGGGGMGVKEEIVKLFEVAIVDEITDMKDKASRAHFARRQRRGICVLSRADAVTDVALRQPAAPGAVVALRGRFEILSLTGTFLPGPGPPGSTRLTVYLAGGQGQVVGTLTAAGPVMVIASTFANATYERLPLDQEEEEAAAGGGGHMMAPPPLMAGAADPVLFGGGMHDAGLATPAWHHARPPPPPPY</sequence>
<organism evidence="2 4">
    <name type="scientific">Oryza sativa subsp. japonica</name>
    <name type="common">Rice</name>
    <dbReference type="NCBI Taxonomy" id="39947"/>
    <lineage>
        <taxon>Eukaryota</taxon>
        <taxon>Viridiplantae</taxon>
        <taxon>Streptophyta</taxon>
        <taxon>Embryophyta</taxon>
        <taxon>Tracheophyta</taxon>
        <taxon>Spermatophyta</taxon>
        <taxon>Magnoliopsida</taxon>
        <taxon>Liliopsida</taxon>
        <taxon>Poales</taxon>
        <taxon>Poaceae</taxon>
        <taxon>BOP clade</taxon>
        <taxon>Oryzoideae</taxon>
        <taxon>Oryzeae</taxon>
        <taxon>Oryzinae</taxon>
        <taxon>Oryza</taxon>
        <taxon>Oryza sativa</taxon>
    </lineage>
</organism>
<evidence type="ECO:0000313" key="4">
    <source>
        <dbReference type="Proteomes" id="UP000000763"/>
    </source>
</evidence>
<reference evidence="4" key="4">
    <citation type="journal article" date="2008" name="Nucleic Acids Res.">
        <title>The rice annotation project database (RAP-DB): 2008 update.</title>
        <authorList>
            <consortium name="The rice annotation project (RAP)"/>
        </authorList>
    </citation>
    <scope>GENOME REANNOTATION</scope>
    <source>
        <strain evidence="4">cv. Nipponbare</strain>
    </source>
</reference>
<gene>
    <name evidence="2" type="primary">P0407H12.111</name>
    <name evidence="3" type="ORF">OSJNBa0061L20.131</name>
</gene>
<dbReference type="InterPro" id="IPR005175">
    <property type="entry name" value="PPC_dom"/>
</dbReference>
<proteinExistence type="predicted"/>
<dbReference type="PROSITE" id="PS51742">
    <property type="entry name" value="PPC"/>
    <property type="match status" value="1"/>
</dbReference>
<dbReference type="EMBL" id="AP005246">
    <property type="protein sequence ID" value="BAC21527.1"/>
    <property type="molecule type" value="Genomic_DNA"/>
</dbReference>
<accession>Q8GRR7</accession>
<protein>
    <submittedName>
        <fullName evidence="2">DNA-binding protein-like</fullName>
    </submittedName>
</protein>
<reference evidence="3" key="2">
    <citation type="submission" date="2002-05" db="EMBL/GenBank/DDBJ databases">
        <title>Oryza sativa nipponbare(GA3) genomic DNA, chromosome 7, BAC clone:OSJNBa0061L20.</title>
        <authorList>
            <person name="Sasaki T."/>
            <person name="Matsumoto T."/>
            <person name="Katayose Y."/>
        </authorList>
    </citation>
    <scope>NUCLEOTIDE SEQUENCE</scope>
</reference>
<dbReference type="PANTHER" id="PTHR31100">
    <property type="entry name" value="AT-HOOK MOTIF NUCLEAR-LOCALIZED PROTEIN 15"/>
    <property type="match status" value="1"/>
</dbReference>
<reference evidence="4" key="3">
    <citation type="journal article" date="2005" name="Nature">
        <title>The map-based sequence of the rice genome.</title>
        <authorList>
            <consortium name="International rice genome sequencing project (IRGSP)"/>
            <person name="Matsumoto T."/>
            <person name="Wu J."/>
            <person name="Kanamori H."/>
            <person name="Katayose Y."/>
            <person name="Fujisawa M."/>
            <person name="Namiki N."/>
            <person name="Mizuno H."/>
            <person name="Yamamoto K."/>
            <person name="Antonio B.A."/>
            <person name="Baba T."/>
            <person name="Sakata K."/>
            <person name="Nagamura Y."/>
            <person name="Aoki H."/>
            <person name="Arikawa K."/>
            <person name="Arita K."/>
            <person name="Bito T."/>
            <person name="Chiden Y."/>
            <person name="Fujitsuka N."/>
            <person name="Fukunaka R."/>
            <person name="Hamada M."/>
            <person name="Harada C."/>
            <person name="Hayashi A."/>
            <person name="Hijishita S."/>
            <person name="Honda M."/>
            <person name="Hosokawa S."/>
            <person name="Ichikawa Y."/>
            <person name="Idonuma A."/>
            <person name="Iijima M."/>
            <person name="Ikeda M."/>
            <person name="Ikeno M."/>
            <person name="Ito K."/>
            <person name="Ito S."/>
            <person name="Ito T."/>
            <person name="Ito Y."/>
            <person name="Ito Y."/>
            <person name="Iwabuchi A."/>
            <person name="Kamiya K."/>
            <person name="Karasawa W."/>
            <person name="Kurita K."/>
            <person name="Katagiri S."/>
            <person name="Kikuta A."/>
            <person name="Kobayashi H."/>
            <person name="Kobayashi N."/>
            <person name="Machita K."/>
            <person name="Maehara T."/>
            <person name="Masukawa M."/>
            <person name="Mizubayashi T."/>
            <person name="Mukai Y."/>
            <person name="Nagasaki H."/>
            <person name="Nagata Y."/>
            <person name="Naito S."/>
            <person name="Nakashima M."/>
            <person name="Nakama Y."/>
            <person name="Nakamichi Y."/>
            <person name="Nakamura M."/>
            <person name="Meguro A."/>
            <person name="Negishi M."/>
            <person name="Ohta I."/>
            <person name="Ohta T."/>
            <person name="Okamoto M."/>
            <person name="Ono N."/>
            <person name="Saji S."/>
            <person name="Sakaguchi M."/>
            <person name="Sakai K."/>
            <person name="Shibata M."/>
            <person name="Shimokawa T."/>
            <person name="Song J."/>
            <person name="Takazaki Y."/>
            <person name="Terasawa K."/>
            <person name="Tsugane M."/>
            <person name="Tsuji K."/>
            <person name="Ueda S."/>
            <person name="Waki K."/>
            <person name="Yamagata H."/>
            <person name="Yamamoto M."/>
            <person name="Yamamoto S."/>
            <person name="Yamane H."/>
            <person name="Yoshiki S."/>
            <person name="Yoshihara R."/>
            <person name="Yukawa K."/>
            <person name="Zhong H."/>
            <person name="Yano M."/>
            <person name="Yuan Q."/>
            <person name="Ouyang S."/>
            <person name="Liu J."/>
            <person name="Jones K.M."/>
            <person name="Gansberger K."/>
            <person name="Moffat K."/>
            <person name="Hill J."/>
            <person name="Bera J."/>
            <person name="Fadrosh D."/>
            <person name="Jin S."/>
            <person name="Johri S."/>
            <person name="Kim M."/>
            <person name="Overton L."/>
            <person name="Reardon M."/>
            <person name="Tsitrin T."/>
            <person name="Vuong H."/>
            <person name="Weaver B."/>
            <person name="Ciecko A."/>
            <person name="Tallon L."/>
            <person name="Jackson J."/>
            <person name="Pai G."/>
            <person name="Aken S.V."/>
            <person name="Utterback T."/>
            <person name="Reidmuller S."/>
            <person name="Feldblyum T."/>
            <person name="Hsiao J."/>
            <person name="Zismann V."/>
            <person name="Iobst S."/>
            <person name="de Vazeille A.R."/>
            <person name="Buell C.R."/>
            <person name="Ying K."/>
            <person name="Li Y."/>
            <person name="Lu T."/>
            <person name="Huang Y."/>
            <person name="Zhao Q."/>
            <person name="Feng Q."/>
            <person name="Zhang L."/>
            <person name="Zhu J."/>
            <person name="Weng Q."/>
            <person name="Mu J."/>
            <person name="Lu Y."/>
            <person name="Fan D."/>
            <person name="Liu Y."/>
            <person name="Guan J."/>
            <person name="Zhang Y."/>
            <person name="Yu S."/>
            <person name="Liu X."/>
            <person name="Zhang Y."/>
            <person name="Hong G."/>
            <person name="Han B."/>
            <person name="Choisne N."/>
            <person name="Demange N."/>
            <person name="Orjeda G."/>
            <person name="Samain S."/>
            <person name="Cattolico L."/>
            <person name="Pelletier E."/>
            <person name="Couloux A."/>
            <person name="Segurens B."/>
            <person name="Wincker P."/>
            <person name="D'Hont A."/>
            <person name="Scarpelli C."/>
            <person name="Weissenbach J."/>
            <person name="Salanoubat M."/>
            <person name="Quetier F."/>
            <person name="Yu Y."/>
            <person name="Kim H.R."/>
            <person name="Rambo T."/>
            <person name="Currie J."/>
            <person name="Collura K."/>
            <person name="Luo M."/>
            <person name="Yang T."/>
            <person name="Ammiraju J.S.S."/>
            <person name="Engler F."/>
            <person name="Soderlund C."/>
            <person name="Wing R.A."/>
            <person name="Palmer L.E."/>
            <person name="de la Bastide M."/>
            <person name="Spiegel L."/>
            <person name="Nascimento L."/>
            <person name="Zutavern T."/>
            <person name="O'Shaughnessy A."/>
            <person name="Dike S."/>
            <person name="Dedhia N."/>
            <person name="Preston R."/>
            <person name="Balija V."/>
            <person name="McCombie W.R."/>
            <person name="Chow T."/>
            <person name="Chen H."/>
            <person name="Chung M."/>
            <person name="Chen C."/>
            <person name="Shaw J."/>
            <person name="Wu H."/>
            <person name="Hsiao K."/>
            <person name="Chao Y."/>
            <person name="Chu M."/>
            <person name="Cheng C."/>
            <person name="Hour A."/>
            <person name="Lee P."/>
            <person name="Lin S."/>
            <person name="Lin Y."/>
            <person name="Liou J."/>
            <person name="Liu S."/>
            <person name="Hsing Y."/>
            <person name="Raghuvanshi S."/>
            <person name="Mohanty A."/>
            <person name="Bharti A.K."/>
            <person name="Gaur A."/>
            <person name="Gupta V."/>
            <person name="Kumar D."/>
            <person name="Ravi V."/>
            <person name="Vij S."/>
            <person name="Kapur A."/>
            <person name="Khurana P."/>
            <person name="Khurana P."/>
            <person name="Khurana J.P."/>
            <person name="Tyagi A.K."/>
            <person name="Gaikwad K."/>
            <person name="Singh A."/>
            <person name="Dalal V."/>
            <person name="Srivastava S."/>
            <person name="Dixit A."/>
            <person name="Pal A.K."/>
            <person name="Ghazi I.A."/>
            <person name="Yadav M."/>
            <person name="Pandit A."/>
            <person name="Bhargava A."/>
            <person name="Sureshbabu K."/>
            <person name="Batra K."/>
            <person name="Sharma T.R."/>
            <person name="Mohapatra T."/>
            <person name="Singh N.K."/>
            <person name="Messing J."/>
            <person name="Nelson A.B."/>
            <person name="Fuks G."/>
            <person name="Kavchok S."/>
            <person name="Keizer G."/>
            <person name="Linton E."/>
            <person name="Llaca V."/>
            <person name="Song R."/>
            <person name="Tanyolac B."/>
            <person name="Young S."/>
            <person name="Ho-Il K."/>
            <person name="Hahn J.H."/>
            <person name="Sangsakoo G."/>
            <person name="Vanavichit A."/>
            <person name="de Mattos Luiz.A.T."/>
            <person name="Zimmer P.D."/>
            <person name="Malone G."/>
            <person name="Dellagostin O."/>
            <person name="de Oliveira A.C."/>
            <person name="Bevan M."/>
            <person name="Bancroft I."/>
            <person name="Minx P."/>
            <person name="Cordum H."/>
            <person name="Wilson R."/>
            <person name="Cheng Z."/>
            <person name="Jin W."/>
            <person name="Jiang J."/>
            <person name="Leong S.A."/>
            <person name="Iwama H."/>
            <person name="Gojobori T."/>
            <person name="Itoh T."/>
            <person name="Niimura Y."/>
            <person name="Fujii Y."/>
            <person name="Habara T."/>
            <person name="Sakai H."/>
            <person name="Sato Y."/>
            <person name="Wilson G."/>
            <person name="Kumar K."/>
            <person name="McCouch S."/>
            <person name="Juretic N."/>
            <person name="Hoen D."/>
            <person name="Wright S."/>
            <person name="Bruskiewich R."/>
            <person name="Bureau T."/>
            <person name="Miyao A."/>
            <person name="Hirochika H."/>
            <person name="Nishikawa T."/>
            <person name="Kadowaki K."/>
            <person name="Sugiura M."/>
            <person name="Burr B."/>
            <person name="Sasaki T."/>
        </authorList>
    </citation>
    <scope>NUCLEOTIDE SEQUENCE [LARGE SCALE GENOMIC DNA]</scope>
    <source>
        <strain evidence="4">cv. Nipponbare</strain>
    </source>
</reference>
<dbReference type="SUPFAM" id="SSF117856">
    <property type="entry name" value="AF0104/ALDC/Ptd012-like"/>
    <property type="match status" value="1"/>
</dbReference>
<dbReference type="InterPro" id="IPR014476">
    <property type="entry name" value="AHL15-29"/>
</dbReference>
<keyword evidence="2" id="KW-0238">DNA-binding</keyword>
<dbReference type="PANTHER" id="PTHR31100:SF70">
    <property type="entry name" value="OS07G0235200 PROTEIN"/>
    <property type="match status" value="1"/>
</dbReference>
<evidence type="ECO:0000259" key="1">
    <source>
        <dbReference type="PROSITE" id="PS51742"/>
    </source>
</evidence>
<dbReference type="AlphaFoldDB" id="Q8GRR7"/>
<dbReference type="CDD" id="cd11378">
    <property type="entry name" value="DUF296"/>
    <property type="match status" value="1"/>
</dbReference>
<dbReference type="Pfam" id="PF03479">
    <property type="entry name" value="PCC"/>
    <property type="match status" value="1"/>
</dbReference>
<dbReference type="Gene3D" id="3.30.1330.80">
    <property type="entry name" value="Hypothetical protein, similar to alpha- acetolactate decarboxylase, domain 2"/>
    <property type="match status" value="1"/>
</dbReference>
<name>Q8GRR7_ORYSJ</name>
<dbReference type="EMBL" id="AP004303">
    <property type="protein sequence ID" value="BAC21441.1"/>
    <property type="molecule type" value="Genomic_DNA"/>
</dbReference>
<dbReference type="GO" id="GO:0003680">
    <property type="term" value="F:minor groove of adenine-thymine-rich DNA binding"/>
    <property type="evidence" value="ECO:0007669"/>
    <property type="project" value="InterPro"/>
</dbReference>
<evidence type="ECO:0000313" key="2">
    <source>
        <dbReference type="EMBL" id="BAC21441.1"/>
    </source>
</evidence>